<dbReference type="EMBL" id="JAPDHZ010000003">
    <property type="protein sequence ID" value="MDG0791924.1"/>
    <property type="molecule type" value="Genomic_DNA"/>
</dbReference>
<feature type="region of interest" description="Disordered" evidence="1">
    <location>
        <begin position="55"/>
        <end position="79"/>
    </location>
</feature>
<dbReference type="AlphaFoldDB" id="A0A9X4KGM8"/>
<evidence type="ECO:0000256" key="1">
    <source>
        <dbReference type="SAM" id="MobiDB-lite"/>
    </source>
</evidence>
<protein>
    <submittedName>
        <fullName evidence="2">Uncharacterized protein</fullName>
    </submittedName>
</protein>
<sequence length="79" mass="8598">MKLFKLEIGNTIAYAAAESLEEMNERKAEVDNTFAFLPVDVSELTIPGYDIILTPQEGTEGAADGTTPKRRGPKPKTAE</sequence>
<comment type="caution">
    <text evidence="2">The sequence shown here is derived from an EMBL/GenBank/DDBJ whole genome shotgun (WGS) entry which is preliminary data.</text>
</comment>
<accession>A0A9X4KGM8</accession>
<feature type="compositionally biased region" description="Basic residues" evidence="1">
    <location>
        <begin position="68"/>
        <end position="79"/>
    </location>
</feature>
<gene>
    <name evidence="2" type="ORF">OMP38_14485</name>
</gene>
<dbReference type="Proteomes" id="UP001153387">
    <property type="component" value="Unassembled WGS sequence"/>
</dbReference>
<evidence type="ECO:0000313" key="2">
    <source>
        <dbReference type="EMBL" id="MDG0791924.1"/>
    </source>
</evidence>
<organism evidence="2 3">
    <name type="scientific">Cohnella ginsengisoli</name>
    <dbReference type="NCBI Taxonomy" id="425004"/>
    <lineage>
        <taxon>Bacteria</taxon>
        <taxon>Bacillati</taxon>
        <taxon>Bacillota</taxon>
        <taxon>Bacilli</taxon>
        <taxon>Bacillales</taxon>
        <taxon>Paenibacillaceae</taxon>
        <taxon>Cohnella</taxon>
    </lineage>
</organism>
<proteinExistence type="predicted"/>
<dbReference type="RefSeq" id="WP_277565763.1">
    <property type="nucleotide sequence ID" value="NZ_JAPDHZ010000003.1"/>
</dbReference>
<name>A0A9X4KGM8_9BACL</name>
<evidence type="ECO:0000313" key="3">
    <source>
        <dbReference type="Proteomes" id="UP001153387"/>
    </source>
</evidence>
<keyword evidence="3" id="KW-1185">Reference proteome</keyword>
<reference evidence="2 3" key="1">
    <citation type="submission" date="2022-10" db="EMBL/GenBank/DDBJ databases">
        <title>Comparative genomic analysis of Cohnella hashimotonis sp. nov., isolated from the International Space Station.</title>
        <authorList>
            <person name="Simpson A."/>
            <person name="Venkateswaran K."/>
        </authorList>
    </citation>
    <scope>NUCLEOTIDE SEQUENCE [LARGE SCALE GENOMIC DNA]</scope>
    <source>
        <strain evidence="2 3">DSM 18997</strain>
    </source>
</reference>